<dbReference type="Gene3D" id="3.40.50.150">
    <property type="entry name" value="Vaccinia Virus protein VP39"/>
    <property type="match status" value="1"/>
</dbReference>
<dbReference type="KEGG" id="flt:Sv326_1018"/>
<organism evidence="1 2">
    <name type="scientific">Fermentimicrarchaeum limneticum</name>
    <dbReference type="NCBI Taxonomy" id="2795018"/>
    <lineage>
        <taxon>Archaea</taxon>
        <taxon>Candidatus Micrarchaeota</taxon>
        <taxon>Candidatus Fermentimicrarchaeales</taxon>
        <taxon>Candidatus Fermentimicrarchaeaceae</taxon>
        <taxon>Candidatus Fermentimicrarchaeum</taxon>
    </lineage>
</organism>
<proteinExistence type="predicted"/>
<evidence type="ECO:0000313" key="2">
    <source>
        <dbReference type="Proteomes" id="UP000510821"/>
    </source>
</evidence>
<dbReference type="EMBL" id="CP058998">
    <property type="protein sequence ID" value="QLJ53193.1"/>
    <property type="molecule type" value="Genomic_DNA"/>
</dbReference>
<dbReference type="SUPFAM" id="SSF53335">
    <property type="entry name" value="S-adenosyl-L-methionine-dependent methyltransferases"/>
    <property type="match status" value="1"/>
</dbReference>
<evidence type="ECO:0000313" key="1">
    <source>
        <dbReference type="EMBL" id="QLJ53193.1"/>
    </source>
</evidence>
<protein>
    <submittedName>
        <fullName evidence="1">Uncharacterized protein</fullName>
    </submittedName>
</protein>
<sequence length="360" mass="41439">MVHVTKKEEKPTIPGILKESDLLDRTMAPRDGEGKLFMSFKKEIVENLHTNAGCMAFAKKMCDDSDFYKLLEGALLERERRGYKYQADNEVYGFMETEIFNLRSVLSEISGKRPFRYDNLPARMPHSKLGYADLKRLAESDYEVKQEASALNTLLEKHREEFGRRIVLLTLHDGMLDHRATQFVSDLLRTLQEKHLYEGKFKFADIGTGSGEFSDEFVSFIRERFSSYSIMRTNPIELEIAHQKDLEVRIHDISKEPLGDKFNVVIIKDVMKFFKEGEPRGAIWENVKNSTEEGGVVLSGGKGVFNVHVMCHGELKKVAADAFLRKLDKIRGHERYLENLDDIVRRSDYDLITARWTGDG</sequence>
<gene>
    <name evidence="1" type="ORF">Sv326_1018</name>
</gene>
<accession>A0A7D5XFI9</accession>
<dbReference type="Proteomes" id="UP000510821">
    <property type="component" value="Chromosome"/>
</dbReference>
<reference evidence="2" key="1">
    <citation type="submission" date="2020-07" db="EMBL/GenBank/DDBJ databases">
        <title>Metabolic diversity and evolutionary history of the archaeal phylum ###Micrarchaeota### uncovered from a freshwater lake metagenome.</title>
        <authorList>
            <person name="Kadnikov V.V."/>
            <person name="Savvichev A.S."/>
            <person name="Mardanov A.V."/>
            <person name="Beletsky A.V."/>
            <person name="Chupakov A.V."/>
            <person name="Kokryatskaya N.M."/>
            <person name="Pimenov N.V."/>
            <person name="Ravin N.V."/>
        </authorList>
    </citation>
    <scope>NUCLEOTIDE SEQUENCE [LARGE SCALE GENOMIC DNA]</scope>
</reference>
<dbReference type="AlphaFoldDB" id="A0A7D5XFI9"/>
<name>A0A7D5XFI9_FERL1</name>
<dbReference type="InterPro" id="IPR029063">
    <property type="entry name" value="SAM-dependent_MTases_sf"/>
</dbReference>